<accession>A0A0D2I8M5</accession>
<dbReference type="HOGENOM" id="CLU_024757_0_0_1"/>
<dbReference type="RefSeq" id="XP_013266702.1">
    <property type="nucleotide sequence ID" value="XM_013411248.1"/>
</dbReference>
<dbReference type="GeneID" id="25299375"/>
<feature type="region of interest" description="Disordered" evidence="1">
    <location>
        <begin position="1"/>
        <end position="21"/>
    </location>
</feature>
<gene>
    <name evidence="2" type="ORF">Z518_11304</name>
</gene>
<dbReference type="EMBL" id="KN847486">
    <property type="protein sequence ID" value="KIW99565.1"/>
    <property type="molecule type" value="Genomic_DNA"/>
</dbReference>
<dbReference type="Proteomes" id="UP000053617">
    <property type="component" value="Unassembled WGS sequence"/>
</dbReference>
<sequence>MNASNQKAGQDPKRIPTTQEMESWDNEQLLEWIKNIQPKIFRDNNDVLTFKAAKISGSAFMEYAEDLDFFREIHLPLGVYGALASLAKKVKKQNDQSDQTAGQKRKGIADAPEEPPISPKRYRIEESMSNLAIAARERRKHVKDAITDIKCSADQLSNSVEPLKVVDRLSDPAFDRVLPFPFLLSIPNRFKGSKGHWRYVGRTKFKQLVKTLDEVRCYDRYMSVWLYGTQGYGKSHLLAALVCYLTAQDERVVYIPDCRSLLVDPIVYIKTAMLFAWADDVIIQKEIPPLNTTDQIKAFISSQENVIFVIDQMNAFKTTDPHEPEIRNLHNWVKSFTLRHKAIFSSSANYTEYLKAFQKQSSHRVLRVDGGLDDTEMHQWWERHKDLEMEDCDPEKFEDITGRIPLLLDNCVVTGKINLKRSELRDIRNQSVGFVQDVRRITKEDNDTWKWYCDYVTACFLNETVPSGSSGHLDLIDHRYFYHNDEETGGYTCGLVREAVADQLLVESRNFLNTNFLGSLRNFVNSRSMIRFIIEYAVLAVIQRDGLFICERSKDGMRLKLFVNSSSIDTDITNEWVLYRPLNYDNKAIDGIIVRIDTKKKKKYAKGERPILSLYPIQITVADSHSDSHATFLKEYRQWIMEQSKFDVRLEFLWITPRRLNGKEHPATSTWPKHLERFVHLEDVSEKIWDKYQIVTENA</sequence>
<dbReference type="VEuPathDB" id="FungiDB:Z518_11304"/>
<name>A0A0D2I8M5_9EURO</name>
<protein>
    <submittedName>
        <fullName evidence="2">Rhinocladiella mackenziei CBS 650.93 unplaced genomic scaffold supercont1.12, whole genome shotgun sequence</fullName>
    </submittedName>
</protein>
<dbReference type="AlphaFoldDB" id="A0A0D2I8M5"/>
<proteinExistence type="predicted"/>
<keyword evidence="3" id="KW-1185">Reference proteome</keyword>
<evidence type="ECO:0000256" key="1">
    <source>
        <dbReference type="SAM" id="MobiDB-lite"/>
    </source>
</evidence>
<dbReference type="InterPro" id="IPR027417">
    <property type="entry name" value="P-loop_NTPase"/>
</dbReference>
<dbReference type="STRING" id="1442369.A0A0D2I8M5"/>
<evidence type="ECO:0000313" key="2">
    <source>
        <dbReference type="EMBL" id="KIW99565.1"/>
    </source>
</evidence>
<dbReference type="SUPFAM" id="SSF52540">
    <property type="entry name" value="P-loop containing nucleoside triphosphate hydrolases"/>
    <property type="match status" value="1"/>
</dbReference>
<dbReference type="Gene3D" id="3.40.50.300">
    <property type="entry name" value="P-loop containing nucleotide triphosphate hydrolases"/>
    <property type="match status" value="1"/>
</dbReference>
<evidence type="ECO:0000313" key="3">
    <source>
        <dbReference type="Proteomes" id="UP000053617"/>
    </source>
</evidence>
<reference evidence="2 3" key="1">
    <citation type="submission" date="2015-01" db="EMBL/GenBank/DDBJ databases">
        <title>The Genome Sequence of Rhinocladiella mackenzie CBS 650.93.</title>
        <authorList>
            <consortium name="The Broad Institute Genomics Platform"/>
            <person name="Cuomo C."/>
            <person name="de Hoog S."/>
            <person name="Gorbushina A."/>
            <person name="Stielow B."/>
            <person name="Teixiera M."/>
            <person name="Abouelleil A."/>
            <person name="Chapman S.B."/>
            <person name="Priest M."/>
            <person name="Young S.K."/>
            <person name="Wortman J."/>
            <person name="Nusbaum C."/>
            <person name="Birren B."/>
        </authorList>
    </citation>
    <scope>NUCLEOTIDE SEQUENCE [LARGE SCALE GENOMIC DNA]</scope>
    <source>
        <strain evidence="2 3">CBS 650.93</strain>
    </source>
</reference>
<dbReference type="InterPro" id="IPR013761">
    <property type="entry name" value="SAM/pointed_sf"/>
</dbReference>
<dbReference type="Gene3D" id="1.10.150.50">
    <property type="entry name" value="Transcription Factor, Ets-1"/>
    <property type="match status" value="1"/>
</dbReference>
<dbReference type="OrthoDB" id="3171351at2759"/>
<feature type="region of interest" description="Disordered" evidence="1">
    <location>
        <begin position="92"/>
        <end position="121"/>
    </location>
</feature>
<organism evidence="2 3">
    <name type="scientific">Rhinocladiella mackenziei CBS 650.93</name>
    <dbReference type="NCBI Taxonomy" id="1442369"/>
    <lineage>
        <taxon>Eukaryota</taxon>
        <taxon>Fungi</taxon>
        <taxon>Dikarya</taxon>
        <taxon>Ascomycota</taxon>
        <taxon>Pezizomycotina</taxon>
        <taxon>Eurotiomycetes</taxon>
        <taxon>Chaetothyriomycetidae</taxon>
        <taxon>Chaetothyriales</taxon>
        <taxon>Herpotrichiellaceae</taxon>
        <taxon>Rhinocladiella</taxon>
    </lineage>
</organism>